<dbReference type="EMBL" id="LNQE01000888">
    <property type="protein sequence ID" value="KUG23762.1"/>
    <property type="molecule type" value="Genomic_DNA"/>
</dbReference>
<dbReference type="AlphaFoldDB" id="A0A0W8FSI7"/>
<name>A0A0W8FSI7_9ZZZZ</name>
<evidence type="ECO:0000313" key="1">
    <source>
        <dbReference type="EMBL" id="KUG23762.1"/>
    </source>
</evidence>
<gene>
    <name evidence="1" type="ORF">ASZ90_006448</name>
</gene>
<accession>A0A0W8FSI7</accession>
<comment type="caution">
    <text evidence="1">The sequence shown here is derived from an EMBL/GenBank/DDBJ whole genome shotgun (WGS) entry which is preliminary data.</text>
</comment>
<organism evidence="1">
    <name type="scientific">hydrocarbon metagenome</name>
    <dbReference type="NCBI Taxonomy" id="938273"/>
    <lineage>
        <taxon>unclassified sequences</taxon>
        <taxon>metagenomes</taxon>
        <taxon>ecological metagenomes</taxon>
    </lineage>
</organism>
<reference evidence="1" key="1">
    <citation type="journal article" date="2015" name="Proc. Natl. Acad. Sci. U.S.A.">
        <title>Networks of energetic and metabolic interactions define dynamics in microbial communities.</title>
        <authorList>
            <person name="Embree M."/>
            <person name="Liu J.K."/>
            <person name="Al-Bassam M.M."/>
            <person name="Zengler K."/>
        </authorList>
    </citation>
    <scope>NUCLEOTIDE SEQUENCE</scope>
</reference>
<proteinExistence type="predicted"/>
<protein>
    <submittedName>
        <fullName evidence="1">5-methylcytosine-specific restriction enzyme mcrb related</fullName>
    </submittedName>
</protein>
<sequence length="330" mass="36819">MLKVITEQAAIKKHAGQFNKKFKPFIDEEIKVKLGHQGASFPAKVLWSSSLDIWKFSRAVKDVRYWNAFGVEKPGTSGVLSIASEINFPWAQIDRKTGGAFAQDSWGNVFVVHRGKIGGGRKGVGKSLFEQSYRGVWSFMEDGASISQVAVIGHLASSRFALQVAQFVKKIEIMKLSAAESTQTEMDFSEITFREDLIGSETSLSEDEIISACDHDLVVSELAVLLQRQKIKIGNDMENELFTVDSSENRISHIFEIVTDAKEKNILAAAGKLLLQTSAAAVNPLPVLVLPEEKINQYETELRRINISVIGFYWREENAVFSGLEKIRFE</sequence>